<dbReference type="GO" id="GO:0001678">
    <property type="term" value="P:intracellular glucose homeostasis"/>
    <property type="evidence" value="ECO:0007669"/>
    <property type="project" value="InterPro"/>
</dbReference>
<reference evidence="7 8" key="2">
    <citation type="submission" date="2016-08" db="EMBL/GenBank/DDBJ databases">
        <title>Pervasive Adenine N6-methylation of Active Genes in Fungi.</title>
        <authorList>
            <consortium name="DOE Joint Genome Institute"/>
            <person name="Mondo S.J."/>
            <person name="Dannebaum R.O."/>
            <person name="Kuo R.C."/>
            <person name="Labutti K."/>
            <person name="Haridas S."/>
            <person name="Kuo A."/>
            <person name="Salamov A."/>
            <person name="Ahrendt S.R."/>
            <person name="Lipzen A."/>
            <person name="Sullivan W."/>
            <person name="Andreopoulos W.B."/>
            <person name="Clum A."/>
            <person name="Lindquist E."/>
            <person name="Daum C."/>
            <person name="Ramamoorthy G.K."/>
            <person name="Gryganskyi A."/>
            <person name="Culley D."/>
            <person name="Magnuson J.K."/>
            <person name="James T.Y."/>
            <person name="O'Malley M.A."/>
            <person name="Stajich J.E."/>
            <person name="Spatafora J.W."/>
            <person name="Visel A."/>
            <person name="Grigoriev I.V."/>
        </authorList>
    </citation>
    <scope>NUCLEOTIDE SEQUENCE [LARGE SCALE GENOMIC DNA]</scope>
    <source>
        <strain evidence="7 8">S4</strain>
    </source>
</reference>
<dbReference type="OrthoDB" id="419537at2759"/>
<keyword evidence="8" id="KW-1185">Reference proteome</keyword>
<dbReference type="Gene3D" id="3.40.367.20">
    <property type="match status" value="1"/>
</dbReference>
<proteinExistence type="inferred from homology"/>
<comment type="pathway">
    <text evidence="1">Carbohydrate degradation; glycolysis; D-glyceraldehyde 3-phosphate and glycerone phosphate from D-glucose: step 1/4.</text>
</comment>
<dbReference type="Pfam" id="PF03727">
    <property type="entry name" value="Hexokinase_2"/>
    <property type="match status" value="1"/>
</dbReference>
<evidence type="ECO:0000256" key="5">
    <source>
        <dbReference type="RuleBase" id="RU362007"/>
    </source>
</evidence>
<comment type="pathway">
    <text evidence="2">Carbohydrate metabolism; hexose metabolism.</text>
</comment>
<dbReference type="STRING" id="1754192.A0A1Y1VPL2"/>
<evidence type="ECO:0000256" key="2">
    <source>
        <dbReference type="ARBA" id="ARBA00005028"/>
    </source>
</evidence>
<dbReference type="EMBL" id="MCFG01000676">
    <property type="protein sequence ID" value="ORX62509.1"/>
    <property type="molecule type" value="Genomic_DNA"/>
</dbReference>
<dbReference type="SUPFAM" id="SSF53067">
    <property type="entry name" value="Actin-like ATPase domain"/>
    <property type="match status" value="1"/>
</dbReference>
<dbReference type="GO" id="GO:0008865">
    <property type="term" value="F:fructokinase activity"/>
    <property type="evidence" value="ECO:0007669"/>
    <property type="project" value="TreeGrafter"/>
</dbReference>
<organism evidence="7 8">
    <name type="scientific">Anaeromyces robustus</name>
    <dbReference type="NCBI Taxonomy" id="1754192"/>
    <lineage>
        <taxon>Eukaryota</taxon>
        <taxon>Fungi</taxon>
        <taxon>Fungi incertae sedis</taxon>
        <taxon>Chytridiomycota</taxon>
        <taxon>Chytridiomycota incertae sedis</taxon>
        <taxon>Neocallimastigomycetes</taxon>
        <taxon>Neocallimastigales</taxon>
        <taxon>Neocallimastigaceae</taxon>
        <taxon>Anaeromyces</taxon>
    </lineage>
</organism>
<dbReference type="PRINTS" id="PR00475">
    <property type="entry name" value="HEXOKINASE"/>
</dbReference>
<feature type="domain" description="Hexokinase C-terminal" evidence="6">
    <location>
        <begin position="4"/>
        <end position="114"/>
    </location>
</feature>
<dbReference type="GO" id="GO:0005739">
    <property type="term" value="C:mitochondrion"/>
    <property type="evidence" value="ECO:0007669"/>
    <property type="project" value="TreeGrafter"/>
</dbReference>
<keyword evidence="5" id="KW-0547">Nucleotide-binding</keyword>
<dbReference type="AlphaFoldDB" id="A0A1Y1VPL2"/>
<evidence type="ECO:0000256" key="3">
    <source>
        <dbReference type="ARBA" id="ARBA00023152"/>
    </source>
</evidence>
<keyword evidence="5" id="KW-0418">Kinase</keyword>
<evidence type="ECO:0000256" key="4">
    <source>
        <dbReference type="ARBA" id="ARBA00044613"/>
    </source>
</evidence>
<sequence length="117" mass="12957">DYSIELSDTKLILQDLLLIPSTTLSDRRIVRRIVELVGIRSARLTACGVVALLNQMNKLDGCTVAVDNFINDYPHFINRMRDAIHELLGSFSENVNLIHTKDGSSVGTSIIASMVNE</sequence>
<dbReference type="InterPro" id="IPR022673">
    <property type="entry name" value="Hexokinase_C"/>
</dbReference>
<evidence type="ECO:0000313" key="8">
    <source>
        <dbReference type="Proteomes" id="UP000193944"/>
    </source>
</evidence>
<dbReference type="PANTHER" id="PTHR19443:SF16">
    <property type="entry name" value="HEXOKINASE TYPE 1-RELATED"/>
    <property type="match status" value="1"/>
</dbReference>
<dbReference type="GO" id="GO:0004340">
    <property type="term" value="F:glucokinase activity"/>
    <property type="evidence" value="ECO:0007669"/>
    <property type="project" value="TreeGrafter"/>
</dbReference>
<dbReference type="InterPro" id="IPR001312">
    <property type="entry name" value="Hexokinase"/>
</dbReference>
<dbReference type="PROSITE" id="PS51748">
    <property type="entry name" value="HEXOKINASE_2"/>
    <property type="match status" value="1"/>
</dbReference>
<dbReference type="InterPro" id="IPR043129">
    <property type="entry name" value="ATPase_NBD"/>
</dbReference>
<dbReference type="GO" id="GO:0005536">
    <property type="term" value="F:D-glucose binding"/>
    <property type="evidence" value="ECO:0007669"/>
    <property type="project" value="InterPro"/>
</dbReference>
<protein>
    <recommendedName>
        <fullName evidence="5">Phosphotransferase</fullName>
        <ecNumber evidence="5">2.7.1.-</ecNumber>
    </recommendedName>
</protein>
<comment type="caution">
    <text evidence="7">The sequence shown here is derived from an EMBL/GenBank/DDBJ whole genome shotgun (WGS) entry which is preliminary data.</text>
</comment>
<dbReference type="GO" id="GO:0005524">
    <property type="term" value="F:ATP binding"/>
    <property type="evidence" value="ECO:0007669"/>
    <property type="project" value="UniProtKB-UniRule"/>
</dbReference>
<gene>
    <name evidence="7" type="ORF">BCR32DRAFT_251707</name>
</gene>
<dbReference type="GO" id="GO:0005829">
    <property type="term" value="C:cytosol"/>
    <property type="evidence" value="ECO:0007669"/>
    <property type="project" value="TreeGrafter"/>
</dbReference>
<dbReference type="EC" id="2.7.1.-" evidence="5"/>
<evidence type="ECO:0000313" key="7">
    <source>
        <dbReference type="EMBL" id="ORX62509.1"/>
    </source>
</evidence>
<keyword evidence="5" id="KW-0808">Transferase</keyword>
<dbReference type="PANTHER" id="PTHR19443">
    <property type="entry name" value="HEXOKINASE"/>
    <property type="match status" value="1"/>
</dbReference>
<name>A0A1Y1VPL2_9FUNG</name>
<feature type="non-terminal residue" evidence="7">
    <location>
        <position position="1"/>
    </location>
</feature>
<dbReference type="GO" id="GO:0006096">
    <property type="term" value="P:glycolytic process"/>
    <property type="evidence" value="ECO:0007669"/>
    <property type="project" value="UniProtKB-KW"/>
</dbReference>
<evidence type="ECO:0000259" key="6">
    <source>
        <dbReference type="Pfam" id="PF03727"/>
    </source>
</evidence>
<comment type="catalytic activity">
    <reaction evidence="4">
        <text>a D-hexose + ATP = a D-hexose 6-phosphate + ADP + H(+)</text>
        <dbReference type="Rhea" id="RHEA:22740"/>
        <dbReference type="ChEBI" id="CHEBI:4194"/>
        <dbReference type="ChEBI" id="CHEBI:15378"/>
        <dbReference type="ChEBI" id="CHEBI:30616"/>
        <dbReference type="ChEBI" id="CHEBI:229467"/>
        <dbReference type="ChEBI" id="CHEBI:456216"/>
        <dbReference type="EC" id="2.7.1.1"/>
    </reaction>
    <physiologicalReaction direction="left-to-right" evidence="4">
        <dbReference type="Rhea" id="RHEA:22741"/>
    </physiologicalReaction>
</comment>
<comment type="similarity">
    <text evidence="5">Belongs to the hexokinase family.</text>
</comment>
<dbReference type="GO" id="GO:0006006">
    <property type="term" value="P:glucose metabolic process"/>
    <property type="evidence" value="ECO:0007669"/>
    <property type="project" value="TreeGrafter"/>
</dbReference>
<dbReference type="Proteomes" id="UP000193944">
    <property type="component" value="Unassembled WGS sequence"/>
</dbReference>
<reference evidence="7 8" key="1">
    <citation type="submission" date="2016-08" db="EMBL/GenBank/DDBJ databases">
        <title>A Parts List for Fungal Cellulosomes Revealed by Comparative Genomics.</title>
        <authorList>
            <consortium name="DOE Joint Genome Institute"/>
            <person name="Haitjema C.H."/>
            <person name="Gilmore S.P."/>
            <person name="Henske J.K."/>
            <person name="Solomon K.V."/>
            <person name="De Groot R."/>
            <person name="Kuo A."/>
            <person name="Mondo S.J."/>
            <person name="Salamov A.A."/>
            <person name="Labutti K."/>
            <person name="Zhao Z."/>
            <person name="Chiniquy J."/>
            <person name="Barry K."/>
            <person name="Brewer H.M."/>
            <person name="Purvine S.O."/>
            <person name="Wright A.T."/>
            <person name="Boxma B."/>
            <person name="Van Alen T."/>
            <person name="Hackstein J.H."/>
            <person name="Baker S.E."/>
            <person name="Grigoriev I.V."/>
            <person name="O'Malley M.A."/>
        </authorList>
    </citation>
    <scope>NUCLEOTIDE SEQUENCE [LARGE SCALE GENOMIC DNA]</scope>
    <source>
        <strain evidence="7 8">S4</strain>
    </source>
</reference>
<keyword evidence="3 5" id="KW-0324">Glycolysis</keyword>
<accession>A0A1Y1VPL2</accession>
<evidence type="ECO:0000256" key="1">
    <source>
        <dbReference type="ARBA" id="ARBA00004888"/>
    </source>
</evidence>
<keyword evidence="5" id="KW-0067">ATP-binding</keyword>